<keyword evidence="3" id="KW-1185">Reference proteome</keyword>
<evidence type="ECO:0000256" key="1">
    <source>
        <dbReference type="SAM" id="Phobius"/>
    </source>
</evidence>
<keyword evidence="1" id="KW-0472">Membrane</keyword>
<gene>
    <name evidence="2" type="ORF">BaRGS_00030803</name>
</gene>
<reference evidence="2 3" key="1">
    <citation type="journal article" date="2023" name="Sci. Data">
        <title>Genome assembly of the Korean intertidal mud-creeper Batillaria attramentaria.</title>
        <authorList>
            <person name="Patra A.K."/>
            <person name="Ho P.T."/>
            <person name="Jun S."/>
            <person name="Lee S.J."/>
            <person name="Kim Y."/>
            <person name="Won Y.J."/>
        </authorList>
    </citation>
    <scope>NUCLEOTIDE SEQUENCE [LARGE SCALE GENOMIC DNA]</scope>
    <source>
        <strain evidence="2">Wonlab-2016</strain>
    </source>
</reference>
<dbReference type="AlphaFoldDB" id="A0ABD0JTF3"/>
<organism evidence="2 3">
    <name type="scientific">Batillaria attramentaria</name>
    <dbReference type="NCBI Taxonomy" id="370345"/>
    <lineage>
        <taxon>Eukaryota</taxon>
        <taxon>Metazoa</taxon>
        <taxon>Spiralia</taxon>
        <taxon>Lophotrochozoa</taxon>
        <taxon>Mollusca</taxon>
        <taxon>Gastropoda</taxon>
        <taxon>Caenogastropoda</taxon>
        <taxon>Sorbeoconcha</taxon>
        <taxon>Cerithioidea</taxon>
        <taxon>Batillariidae</taxon>
        <taxon>Batillaria</taxon>
    </lineage>
</organism>
<name>A0ABD0JTF3_9CAEN</name>
<protein>
    <submittedName>
        <fullName evidence="2">Uncharacterized protein</fullName>
    </submittedName>
</protein>
<accession>A0ABD0JTF3</accession>
<dbReference type="EMBL" id="JACVVK020000337">
    <property type="protein sequence ID" value="KAK7477974.1"/>
    <property type="molecule type" value="Genomic_DNA"/>
</dbReference>
<evidence type="ECO:0000313" key="2">
    <source>
        <dbReference type="EMBL" id="KAK7477974.1"/>
    </source>
</evidence>
<proteinExistence type="predicted"/>
<comment type="caution">
    <text evidence="2">The sequence shown here is derived from an EMBL/GenBank/DDBJ whole genome shotgun (WGS) entry which is preliminary data.</text>
</comment>
<dbReference type="Proteomes" id="UP001519460">
    <property type="component" value="Unassembled WGS sequence"/>
</dbReference>
<feature type="transmembrane region" description="Helical" evidence="1">
    <location>
        <begin position="51"/>
        <end position="75"/>
    </location>
</feature>
<evidence type="ECO:0000313" key="3">
    <source>
        <dbReference type="Proteomes" id="UP001519460"/>
    </source>
</evidence>
<keyword evidence="1" id="KW-0812">Transmembrane</keyword>
<keyword evidence="1" id="KW-1133">Transmembrane helix</keyword>
<sequence length="186" mass="20028">MYGWFGEILHSSHKDKALPHPSYLSSMKSANALTATPHLTSPYLLPRRADAIVIFWALFIPPEFIVVPFAVRFLLPTVARHPRKSSSKHSFCNLPHKTYVAQNVGFLSLRRTIVAGITSISGSRVGVDGGKGGGGNSDRLFLSSIAGTGTPAVCDWLCGIKTLAADRAKQDTLARPYSGLVAVLLL</sequence>